<dbReference type="AlphaFoldDB" id="A0A8J8SBG8"/>
<dbReference type="Gene3D" id="3.40.50.10170">
    <property type="match status" value="1"/>
</dbReference>
<evidence type="ECO:0000256" key="1">
    <source>
        <dbReference type="ARBA" id="ARBA00003238"/>
    </source>
</evidence>
<gene>
    <name evidence="3" type="ORF">HYG85_05510</name>
</gene>
<reference evidence="3 4" key="1">
    <citation type="submission" date="2020-07" db="EMBL/GenBank/DDBJ databases">
        <title>Vallitalea guaymasensis genome.</title>
        <authorList>
            <person name="Postec A."/>
        </authorList>
    </citation>
    <scope>NUCLEOTIDE SEQUENCE [LARGE SCALE GENOMIC DNA]</scope>
    <source>
        <strain evidence="3 4">Ra1766G1</strain>
    </source>
</reference>
<proteinExistence type="predicted"/>
<dbReference type="InterPro" id="IPR003797">
    <property type="entry name" value="DegV"/>
</dbReference>
<keyword evidence="4" id="KW-1185">Reference proteome</keyword>
<name>A0A8J8SBG8_9FIRM</name>
<evidence type="ECO:0000313" key="4">
    <source>
        <dbReference type="Proteomes" id="UP000677305"/>
    </source>
</evidence>
<dbReference type="NCBIfam" id="TIGR00762">
    <property type="entry name" value="DegV"/>
    <property type="match status" value="1"/>
</dbReference>
<dbReference type="PANTHER" id="PTHR33434">
    <property type="entry name" value="DEGV DOMAIN-CONTAINING PROTEIN DR_1986-RELATED"/>
    <property type="match status" value="1"/>
</dbReference>
<dbReference type="RefSeq" id="WP_212692635.1">
    <property type="nucleotide sequence ID" value="NZ_CP058561.1"/>
</dbReference>
<comment type="function">
    <text evidence="1">May bind long-chain fatty acids, such as palmitate, and may play a role in lipid transport or fatty acid metabolism.</text>
</comment>
<evidence type="ECO:0000256" key="2">
    <source>
        <dbReference type="ARBA" id="ARBA00023121"/>
    </source>
</evidence>
<dbReference type="PROSITE" id="PS51482">
    <property type="entry name" value="DEGV"/>
    <property type="match status" value="1"/>
</dbReference>
<dbReference type="KEGG" id="vgu:HYG85_05510"/>
<evidence type="ECO:0000313" key="3">
    <source>
        <dbReference type="EMBL" id="QUH28405.1"/>
    </source>
</evidence>
<accession>A0A8J8SBG8</accession>
<dbReference type="Proteomes" id="UP000677305">
    <property type="component" value="Chromosome"/>
</dbReference>
<keyword evidence="2" id="KW-0446">Lipid-binding</keyword>
<dbReference type="SUPFAM" id="SSF82549">
    <property type="entry name" value="DAK1/DegV-like"/>
    <property type="match status" value="1"/>
</dbReference>
<dbReference type="Pfam" id="PF02645">
    <property type="entry name" value="DegV"/>
    <property type="match status" value="1"/>
</dbReference>
<dbReference type="InterPro" id="IPR043168">
    <property type="entry name" value="DegV_C"/>
</dbReference>
<protein>
    <submittedName>
        <fullName evidence="3">DegV family protein</fullName>
    </submittedName>
</protein>
<dbReference type="GO" id="GO:0008289">
    <property type="term" value="F:lipid binding"/>
    <property type="evidence" value="ECO:0007669"/>
    <property type="project" value="UniProtKB-KW"/>
</dbReference>
<dbReference type="Gene3D" id="3.30.1180.10">
    <property type="match status" value="1"/>
</dbReference>
<organism evidence="3 4">
    <name type="scientific">Vallitalea guaymasensis</name>
    <dbReference type="NCBI Taxonomy" id="1185412"/>
    <lineage>
        <taxon>Bacteria</taxon>
        <taxon>Bacillati</taxon>
        <taxon>Bacillota</taxon>
        <taxon>Clostridia</taxon>
        <taxon>Lachnospirales</taxon>
        <taxon>Vallitaleaceae</taxon>
        <taxon>Vallitalea</taxon>
    </lineage>
</organism>
<dbReference type="PANTHER" id="PTHR33434:SF3">
    <property type="entry name" value="DEGV DOMAIN-CONTAINING PROTEIN YITS"/>
    <property type="match status" value="1"/>
</dbReference>
<dbReference type="InterPro" id="IPR050270">
    <property type="entry name" value="DegV_domain_contain"/>
</dbReference>
<dbReference type="EMBL" id="CP058561">
    <property type="protein sequence ID" value="QUH28405.1"/>
    <property type="molecule type" value="Genomic_DNA"/>
</dbReference>
<sequence>MNVKIITDSACDLPDDIISKYDIDVLPLIVYMNDKEYKDNVDVKPAELFKYMREGGIAKTAQATYESIDIMFRKYVDCGKPCIYIAFSSELSGTYQTAKIVEQDIKEEYPDFDLTVIDSKAASLGFGLIVYLSALTAEGGASKEEVIDRILYCKNHMEHIFTVDDLEYLYRGGRVSKTAAVIGSVLHIKPILDVEDGKLIPVEKVRGRKKSINRMIGIVEERGDRLGEQIVAINHADDMETALKVKAKLEEKFGIKEFVIRDVGCAIGAHSGPGTLSIFFLNKLN</sequence>